<reference evidence="1 2" key="1">
    <citation type="journal article" date="2012" name="J. Bacteriol.">
        <title>Draft Genome Sequence of the Soil Bacterium Burkholderia terrae Strain BS001, Which Interacts with Fungal Surface Structures.</title>
        <authorList>
            <person name="Nazir R."/>
            <person name="Hansen M.A."/>
            <person name="Sorensen S."/>
            <person name="van Elsas J.D."/>
        </authorList>
    </citation>
    <scope>NUCLEOTIDE SEQUENCE [LARGE SCALE GENOMIC DNA]</scope>
    <source>
        <strain evidence="1 2">BS001</strain>
    </source>
</reference>
<gene>
    <name evidence="1" type="ORF">WQE_37212</name>
</gene>
<name>A0ABN0FB41_9BURK</name>
<dbReference type="EMBL" id="AKAU01000227">
    <property type="protein sequence ID" value="EIM95798.1"/>
    <property type="molecule type" value="Genomic_DNA"/>
</dbReference>
<proteinExistence type="predicted"/>
<evidence type="ECO:0000313" key="1">
    <source>
        <dbReference type="EMBL" id="EIM95798.1"/>
    </source>
</evidence>
<protein>
    <submittedName>
        <fullName evidence="1">Signal peptide protein</fullName>
    </submittedName>
</protein>
<organism evidence="1 2">
    <name type="scientific">Paraburkholderia hospita</name>
    <dbReference type="NCBI Taxonomy" id="169430"/>
    <lineage>
        <taxon>Bacteria</taxon>
        <taxon>Pseudomonadati</taxon>
        <taxon>Pseudomonadota</taxon>
        <taxon>Betaproteobacteria</taxon>
        <taxon>Burkholderiales</taxon>
        <taxon>Burkholderiaceae</taxon>
        <taxon>Paraburkholderia</taxon>
    </lineage>
</organism>
<comment type="caution">
    <text evidence="1">The sequence shown here is derived from an EMBL/GenBank/DDBJ whole genome shotgun (WGS) entry which is preliminary data.</text>
</comment>
<sequence length="33" mass="3844">MTADNVAKDGGDRLLYDPANGYRDIYCRIWQRP</sequence>
<dbReference type="Proteomes" id="UP000004980">
    <property type="component" value="Unassembled WGS sequence"/>
</dbReference>
<evidence type="ECO:0000313" key="2">
    <source>
        <dbReference type="Proteomes" id="UP000004980"/>
    </source>
</evidence>
<accession>A0ABN0FB41</accession>
<keyword evidence="2" id="KW-1185">Reference proteome</keyword>